<dbReference type="InterPro" id="IPR036852">
    <property type="entry name" value="Peptidase_S8/S53_dom_sf"/>
</dbReference>
<comment type="function">
    <text evidence="2">Secreted tripeptidyl-peptidase which degrades proteins at acidic pHs and is involved in virulence.</text>
</comment>
<feature type="active site" description="Charge relay system" evidence="11">
    <location>
        <position position="194"/>
    </location>
</feature>
<evidence type="ECO:0000256" key="11">
    <source>
        <dbReference type="PROSITE-ProRule" id="PRU01032"/>
    </source>
</evidence>
<evidence type="ECO:0000256" key="5">
    <source>
        <dbReference type="ARBA" id="ARBA00022670"/>
    </source>
</evidence>
<evidence type="ECO:0000256" key="10">
    <source>
        <dbReference type="ARBA" id="ARBA00023145"/>
    </source>
</evidence>
<feature type="domain" description="Peptidase S53" evidence="12">
    <location>
        <begin position="114"/>
        <end position="502"/>
    </location>
</feature>
<comment type="subcellular location">
    <subcellularLocation>
        <location evidence="3">Secreted</location>
        <location evidence="3">Extracellular space</location>
    </subcellularLocation>
</comment>
<dbReference type="GO" id="GO:0046872">
    <property type="term" value="F:metal ion binding"/>
    <property type="evidence" value="ECO:0007669"/>
    <property type="project" value="UniProtKB-UniRule"/>
</dbReference>
<keyword evidence="14" id="KW-1185">Reference proteome</keyword>
<comment type="catalytic activity">
    <reaction evidence="1">
        <text>Release of an N-terminal tripeptide from a polypeptide.</text>
        <dbReference type="EC" id="3.4.14.10"/>
    </reaction>
</comment>
<dbReference type="EC" id="3.4.14.10" evidence="4"/>
<name>A0AAD9W4U6_PHOAM</name>
<dbReference type="GO" id="GO:0008240">
    <property type="term" value="F:tripeptidyl-peptidase activity"/>
    <property type="evidence" value="ECO:0007669"/>
    <property type="project" value="UniProtKB-EC"/>
</dbReference>
<keyword evidence="9 11" id="KW-0106">Calcium</keyword>
<feature type="binding site" evidence="11">
    <location>
        <position position="457"/>
    </location>
    <ligand>
        <name>Ca(2+)</name>
        <dbReference type="ChEBI" id="CHEBI:29108"/>
    </ligand>
</feature>
<dbReference type="Proteomes" id="UP001265746">
    <property type="component" value="Unassembled WGS sequence"/>
</dbReference>
<evidence type="ECO:0000256" key="3">
    <source>
        <dbReference type="ARBA" id="ARBA00004239"/>
    </source>
</evidence>
<dbReference type="Gene3D" id="3.40.50.200">
    <property type="entry name" value="Peptidase S8/S53 domain"/>
    <property type="match status" value="1"/>
</dbReference>
<evidence type="ECO:0000256" key="6">
    <source>
        <dbReference type="ARBA" id="ARBA00022723"/>
    </source>
</evidence>
<keyword evidence="8 11" id="KW-0720">Serine protease</keyword>
<comment type="cofactor">
    <cofactor evidence="11">
        <name>Ca(2+)</name>
        <dbReference type="ChEBI" id="CHEBI:29108"/>
    </cofactor>
    <text evidence="11">Binds 1 Ca(2+) ion per subunit.</text>
</comment>
<dbReference type="AlphaFoldDB" id="A0AAD9W4U6"/>
<protein>
    <recommendedName>
        <fullName evidence="4">tripeptidyl-peptidase II</fullName>
        <ecNumber evidence="4">3.4.14.10</ecNumber>
    </recommendedName>
</protein>
<feature type="active site" description="Charge relay system" evidence="11">
    <location>
        <position position="198"/>
    </location>
</feature>
<evidence type="ECO:0000256" key="9">
    <source>
        <dbReference type="ARBA" id="ARBA00022837"/>
    </source>
</evidence>
<evidence type="ECO:0000256" key="2">
    <source>
        <dbReference type="ARBA" id="ARBA00002451"/>
    </source>
</evidence>
<proteinExistence type="predicted"/>
<dbReference type="Pfam" id="PF00082">
    <property type="entry name" value="Peptidase_S8"/>
    <property type="match status" value="1"/>
</dbReference>
<dbReference type="GO" id="GO:0004252">
    <property type="term" value="F:serine-type endopeptidase activity"/>
    <property type="evidence" value="ECO:0007669"/>
    <property type="project" value="UniProtKB-UniRule"/>
</dbReference>
<feature type="binding site" evidence="11">
    <location>
        <position position="484"/>
    </location>
    <ligand>
        <name>Ca(2+)</name>
        <dbReference type="ChEBI" id="CHEBI:29108"/>
    </ligand>
</feature>
<dbReference type="CDD" id="cd04056">
    <property type="entry name" value="Peptidases_S53"/>
    <property type="match status" value="1"/>
</dbReference>
<keyword evidence="6 11" id="KW-0479">Metal-binding</keyword>
<dbReference type="SMART" id="SM00944">
    <property type="entry name" value="Pro-kuma_activ"/>
    <property type="match status" value="1"/>
</dbReference>
<gene>
    <name evidence="13" type="ORF">N8I77_003378</name>
</gene>
<evidence type="ECO:0000313" key="14">
    <source>
        <dbReference type="Proteomes" id="UP001265746"/>
    </source>
</evidence>
<comment type="caution">
    <text evidence="13">The sequence shown here is derived from an EMBL/GenBank/DDBJ whole genome shotgun (WGS) entry which is preliminary data.</text>
</comment>
<dbReference type="SUPFAM" id="SSF54897">
    <property type="entry name" value="Protease propeptides/inhibitors"/>
    <property type="match status" value="1"/>
</dbReference>
<dbReference type="InterPro" id="IPR015366">
    <property type="entry name" value="S53_propep"/>
</dbReference>
<organism evidence="13 14">
    <name type="scientific">Phomopsis amygdali</name>
    <name type="common">Fusicoccum amygdali</name>
    <dbReference type="NCBI Taxonomy" id="1214568"/>
    <lineage>
        <taxon>Eukaryota</taxon>
        <taxon>Fungi</taxon>
        <taxon>Dikarya</taxon>
        <taxon>Ascomycota</taxon>
        <taxon>Pezizomycotina</taxon>
        <taxon>Sordariomycetes</taxon>
        <taxon>Sordariomycetidae</taxon>
        <taxon>Diaporthales</taxon>
        <taxon>Diaporthaceae</taxon>
        <taxon>Diaporthe</taxon>
    </lineage>
</organism>
<accession>A0AAD9W4U6</accession>
<feature type="binding site" evidence="11">
    <location>
        <position position="456"/>
    </location>
    <ligand>
        <name>Ca(2+)</name>
        <dbReference type="ChEBI" id="CHEBI:29108"/>
    </ligand>
</feature>
<dbReference type="Pfam" id="PF09286">
    <property type="entry name" value="Pro-kuma_activ"/>
    <property type="match status" value="1"/>
</dbReference>
<keyword evidence="5 11" id="KW-0645">Protease</keyword>
<evidence type="ECO:0000256" key="4">
    <source>
        <dbReference type="ARBA" id="ARBA00012462"/>
    </source>
</evidence>
<dbReference type="InterPro" id="IPR050819">
    <property type="entry name" value="Tripeptidyl-peptidase_I"/>
</dbReference>
<feature type="binding site" evidence="11">
    <location>
        <position position="482"/>
    </location>
    <ligand>
        <name>Ca(2+)</name>
        <dbReference type="ChEBI" id="CHEBI:29108"/>
    </ligand>
</feature>
<dbReference type="PROSITE" id="PS51695">
    <property type="entry name" value="SEDOLISIN"/>
    <property type="match status" value="1"/>
</dbReference>
<evidence type="ECO:0000313" key="13">
    <source>
        <dbReference type="EMBL" id="KAK2609909.1"/>
    </source>
</evidence>
<keyword evidence="10" id="KW-0865">Zymogen</keyword>
<dbReference type="EMBL" id="JAUJFL010000002">
    <property type="protein sequence ID" value="KAK2609909.1"/>
    <property type="molecule type" value="Genomic_DNA"/>
</dbReference>
<dbReference type="GO" id="GO:0005576">
    <property type="term" value="C:extracellular region"/>
    <property type="evidence" value="ECO:0007669"/>
    <property type="project" value="UniProtKB-SubCell"/>
</dbReference>
<dbReference type="PANTHER" id="PTHR14218:SF15">
    <property type="entry name" value="TRIPEPTIDYL-PEPTIDASE 1"/>
    <property type="match status" value="1"/>
</dbReference>
<dbReference type="InterPro" id="IPR000209">
    <property type="entry name" value="Peptidase_S8/S53_dom"/>
</dbReference>
<dbReference type="GO" id="GO:0006508">
    <property type="term" value="P:proteolysis"/>
    <property type="evidence" value="ECO:0007669"/>
    <property type="project" value="UniProtKB-KW"/>
</dbReference>
<dbReference type="InterPro" id="IPR030400">
    <property type="entry name" value="Sedolisin_dom"/>
</dbReference>
<keyword evidence="7 11" id="KW-0378">Hydrolase</keyword>
<feature type="active site" description="Charge relay system" evidence="11">
    <location>
        <position position="413"/>
    </location>
</feature>
<evidence type="ECO:0000259" key="12">
    <source>
        <dbReference type="PROSITE" id="PS51695"/>
    </source>
</evidence>
<evidence type="ECO:0000256" key="8">
    <source>
        <dbReference type="ARBA" id="ARBA00022825"/>
    </source>
</evidence>
<dbReference type="SUPFAM" id="SSF52743">
    <property type="entry name" value="Subtilisin-like"/>
    <property type="match status" value="1"/>
</dbReference>
<evidence type="ECO:0000256" key="1">
    <source>
        <dbReference type="ARBA" id="ARBA00001910"/>
    </source>
</evidence>
<dbReference type="PANTHER" id="PTHR14218">
    <property type="entry name" value="PROTEASE S8 TRIPEPTIDYL PEPTIDASE I CLN2"/>
    <property type="match status" value="1"/>
</dbReference>
<reference evidence="13" key="1">
    <citation type="submission" date="2023-06" db="EMBL/GenBank/DDBJ databases">
        <authorList>
            <person name="Noh H."/>
        </authorList>
    </citation>
    <scope>NUCLEOTIDE SEQUENCE</scope>
    <source>
        <strain evidence="13">DUCC20226</strain>
    </source>
</reference>
<sequence>MPDAGPSAFAIQTWLRNQGVTSSFSKAGGLVTFDTSIADAEVLFEAEYAYYSYNGSTPVLRTLSYSIPECMADDVDFVWPTTQFLVSSLPTKKKQQGMIARQVGPGNNVDCSSDTCPSYLQKRYNITYSPPDKASGSKLALAGFLGDHPDTTDFKSFLKSYGLRNDSNYQSYNFTVEAVKGGSTDNTASSASVEAMLDLEYSSTFIAPLDTTYYATGGRPPTWSQPGNVTVPDSQSENEPYLDLINHLLQLDDPPQVLSMSYADDEQSVPPSYAERVCNGFGALAARGITVIASSGDGGAAGTSYEDCVGPSGEERFIPTFPASCPWVTSVGALAPWGGSATYSSGGFSNYFAAPSWQANSTAPYVRNVLANSSTIPASFYNASGRGIPDIALLGSRFPVITNGATSLQKGTSASAPFFASLVVLLNDIRLRQGKSAVGFINPLLYSEEGQASIRDVADDISFIEGCEQGEKVVSGYSASVGWDPASGLGEPSFEGLRALFI</sequence>
<evidence type="ECO:0000256" key="7">
    <source>
        <dbReference type="ARBA" id="ARBA00022801"/>
    </source>
</evidence>